<dbReference type="Gene3D" id="1.10.238.20">
    <property type="entry name" value="Pheromone/general odorant binding protein domain"/>
    <property type="match status" value="1"/>
</dbReference>
<evidence type="ECO:0000313" key="2">
    <source>
        <dbReference type="EMBL" id="EDW91398.1"/>
    </source>
</evidence>
<proteinExistence type="predicted"/>
<sequence length="168" mass="19322">MFITRLAIFVLLIVSISQARENQPFDFFEGTYGDFTDCLRINNITIGEYEKFDDSNNLDNVLRENVELKYKCNIKCQLEREPTKWLNARGEFDLKAMKATSKAAESISKCMEKAPKESCAYVYKLVICAFKAGHPVIKFESYDHIPEETAEPAAEHQDYLDDLDTLDL</sequence>
<dbReference type="Proteomes" id="UP000002282">
    <property type="component" value="Chromosome 2R"/>
</dbReference>
<name>B4PAK7_DROYA</name>
<keyword evidence="1" id="KW-0732">Signal</keyword>
<dbReference type="EMBL" id="CM000158">
    <property type="protein sequence ID" value="EDW91398.1"/>
    <property type="molecule type" value="Genomic_DNA"/>
</dbReference>
<accession>B4PAK7</accession>
<dbReference type="HOGENOM" id="CLU_1588250_0_0_1"/>
<reference evidence="2 3" key="2">
    <citation type="journal article" date="2007" name="PLoS Biol.">
        <title>Principles of genome evolution in the Drosophila melanogaster species group.</title>
        <authorList>
            <person name="Ranz J.M."/>
            <person name="Maurin D."/>
            <person name="Chan Y.S."/>
            <person name="von Grotthuss M."/>
            <person name="Hillier L.W."/>
            <person name="Roote J."/>
            <person name="Ashburner M."/>
            <person name="Bergman C.M."/>
        </authorList>
    </citation>
    <scope>NUCLEOTIDE SEQUENCE [LARGE SCALE GENOMIC DNA]</scope>
    <source>
        <strain evidence="3">Tai18E2 / Tucson 14021-0261.01</strain>
    </source>
</reference>
<evidence type="ECO:0000313" key="3">
    <source>
        <dbReference type="Proteomes" id="UP000002282"/>
    </source>
</evidence>
<dbReference type="InterPro" id="IPR036728">
    <property type="entry name" value="PBP_GOBP_sf"/>
</dbReference>
<dbReference type="OMA" id="CAFKSGH"/>
<dbReference type="SUPFAM" id="SSF47565">
    <property type="entry name" value="Insect pheromone/odorant-binding proteins"/>
    <property type="match status" value="1"/>
</dbReference>
<evidence type="ECO:0000256" key="1">
    <source>
        <dbReference type="SAM" id="SignalP"/>
    </source>
</evidence>
<dbReference type="GO" id="GO:0005549">
    <property type="term" value="F:odorant binding"/>
    <property type="evidence" value="ECO:0007669"/>
    <property type="project" value="InterPro"/>
</dbReference>
<keyword evidence="3" id="KW-1185">Reference proteome</keyword>
<protein>
    <submittedName>
        <fullName evidence="2">Odorant-binding protein 57a</fullName>
    </submittedName>
</protein>
<dbReference type="OrthoDB" id="7820309at2759"/>
<dbReference type="PhylomeDB" id="B4PAK7"/>
<organism evidence="2 3">
    <name type="scientific">Drosophila yakuba</name>
    <name type="common">Fruit fly</name>
    <dbReference type="NCBI Taxonomy" id="7245"/>
    <lineage>
        <taxon>Eukaryota</taxon>
        <taxon>Metazoa</taxon>
        <taxon>Ecdysozoa</taxon>
        <taxon>Arthropoda</taxon>
        <taxon>Hexapoda</taxon>
        <taxon>Insecta</taxon>
        <taxon>Pterygota</taxon>
        <taxon>Neoptera</taxon>
        <taxon>Endopterygota</taxon>
        <taxon>Diptera</taxon>
        <taxon>Brachycera</taxon>
        <taxon>Muscomorpha</taxon>
        <taxon>Ephydroidea</taxon>
        <taxon>Drosophilidae</taxon>
        <taxon>Drosophila</taxon>
        <taxon>Sophophora</taxon>
    </lineage>
</organism>
<reference evidence="2 3" key="1">
    <citation type="journal article" date="2007" name="Nature">
        <title>Evolution of genes and genomes on the Drosophila phylogeny.</title>
        <authorList>
            <consortium name="Drosophila 12 Genomes Consortium"/>
            <person name="Clark A.G."/>
            <person name="Eisen M.B."/>
            <person name="Smith D.R."/>
            <person name="Bergman C.M."/>
            <person name="Oliver B."/>
            <person name="Markow T.A."/>
            <person name="Kaufman T.C."/>
            <person name="Kellis M."/>
            <person name="Gelbart W."/>
            <person name="Iyer V.N."/>
            <person name="Pollard D.A."/>
            <person name="Sackton T.B."/>
            <person name="Larracuente A.M."/>
            <person name="Singh N.D."/>
            <person name="Abad J.P."/>
            <person name="Abt D.N."/>
            <person name="Adryan B."/>
            <person name="Aguade M."/>
            <person name="Akashi H."/>
            <person name="Anderson W.W."/>
            <person name="Aquadro C.F."/>
            <person name="Ardell D.H."/>
            <person name="Arguello R."/>
            <person name="Artieri C.G."/>
            <person name="Barbash D.A."/>
            <person name="Barker D."/>
            <person name="Barsanti P."/>
            <person name="Batterham P."/>
            <person name="Batzoglou S."/>
            <person name="Begun D."/>
            <person name="Bhutkar A."/>
            <person name="Blanco E."/>
            <person name="Bosak S.A."/>
            <person name="Bradley R.K."/>
            <person name="Brand A.D."/>
            <person name="Brent M.R."/>
            <person name="Brooks A.N."/>
            <person name="Brown R.H."/>
            <person name="Butlin R.K."/>
            <person name="Caggese C."/>
            <person name="Calvi B.R."/>
            <person name="Bernardo de Carvalho A."/>
            <person name="Caspi A."/>
            <person name="Castrezana S."/>
            <person name="Celniker S.E."/>
            <person name="Chang J.L."/>
            <person name="Chapple C."/>
            <person name="Chatterji S."/>
            <person name="Chinwalla A."/>
            <person name="Civetta A."/>
            <person name="Clifton S.W."/>
            <person name="Comeron J.M."/>
            <person name="Costello J.C."/>
            <person name="Coyne J.A."/>
            <person name="Daub J."/>
            <person name="David R.G."/>
            <person name="Delcher A.L."/>
            <person name="Delehaunty K."/>
            <person name="Do C.B."/>
            <person name="Ebling H."/>
            <person name="Edwards K."/>
            <person name="Eickbush T."/>
            <person name="Evans J.D."/>
            <person name="Filipski A."/>
            <person name="Findeiss S."/>
            <person name="Freyhult E."/>
            <person name="Fulton L."/>
            <person name="Fulton R."/>
            <person name="Garcia A.C."/>
            <person name="Gardiner A."/>
            <person name="Garfield D.A."/>
            <person name="Garvin B.E."/>
            <person name="Gibson G."/>
            <person name="Gilbert D."/>
            <person name="Gnerre S."/>
            <person name="Godfrey J."/>
            <person name="Good R."/>
            <person name="Gotea V."/>
            <person name="Gravely B."/>
            <person name="Greenberg A.J."/>
            <person name="Griffiths-Jones S."/>
            <person name="Gross S."/>
            <person name="Guigo R."/>
            <person name="Gustafson E.A."/>
            <person name="Haerty W."/>
            <person name="Hahn M.W."/>
            <person name="Halligan D.L."/>
            <person name="Halpern A.L."/>
            <person name="Halter G.M."/>
            <person name="Han M.V."/>
            <person name="Heger A."/>
            <person name="Hillier L."/>
            <person name="Hinrichs A.S."/>
            <person name="Holmes I."/>
            <person name="Hoskins R.A."/>
            <person name="Hubisz M.J."/>
            <person name="Hultmark D."/>
            <person name="Huntley M.A."/>
            <person name="Jaffe D.B."/>
            <person name="Jagadeeshan S."/>
            <person name="Jeck W.R."/>
            <person name="Johnson J."/>
            <person name="Jones C.D."/>
            <person name="Jordan W.C."/>
            <person name="Karpen G.H."/>
            <person name="Kataoka E."/>
            <person name="Keightley P.D."/>
            <person name="Kheradpour P."/>
            <person name="Kirkness E.F."/>
            <person name="Koerich L.B."/>
            <person name="Kristiansen K."/>
            <person name="Kudrna D."/>
            <person name="Kulathinal R.J."/>
            <person name="Kumar S."/>
            <person name="Kwok R."/>
            <person name="Lander E."/>
            <person name="Langley C.H."/>
            <person name="Lapoint R."/>
            <person name="Lazzaro B.P."/>
            <person name="Lee S.J."/>
            <person name="Levesque L."/>
            <person name="Li R."/>
            <person name="Lin C.F."/>
            <person name="Lin M.F."/>
            <person name="Lindblad-Toh K."/>
            <person name="Llopart A."/>
            <person name="Long M."/>
            <person name="Low L."/>
            <person name="Lozovsky E."/>
            <person name="Lu J."/>
            <person name="Luo M."/>
            <person name="Machado C.A."/>
            <person name="Makalowski W."/>
            <person name="Marzo M."/>
            <person name="Matsuda M."/>
            <person name="Matzkin L."/>
            <person name="McAllister B."/>
            <person name="McBride C.S."/>
            <person name="McKernan B."/>
            <person name="McKernan K."/>
            <person name="Mendez-Lago M."/>
            <person name="Minx P."/>
            <person name="Mollenhauer M.U."/>
            <person name="Montooth K."/>
            <person name="Mount S.M."/>
            <person name="Mu X."/>
            <person name="Myers E."/>
            <person name="Negre B."/>
            <person name="Newfeld S."/>
            <person name="Nielsen R."/>
            <person name="Noor M.A."/>
            <person name="O'Grady P."/>
            <person name="Pachter L."/>
            <person name="Papaceit M."/>
            <person name="Parisi M.J."/>
            <person name="Parisi M."/>
            <person name="Parts L."/>
            <person name="Pedersen J.S."/>
            <person name="Pesole G."/>
            <person name="Phillippy A.M."/>
            <person name="Ponting C.P."/>
            <person name="Pop M."/>
            <person name="Porcelli D."/>
            <person name="Powell J.R."/>
            <person name="Prohaska S."/>
            <person name="Pruitt K."/>
            <person name="Puig M."/>
            <person name="Quesneville H."/>
            <person name="Ram K.R."/>
            <person name="Rand D."/>
            <person name="Rasmussen M.D."/>
            <person name="Reed L.K."/>
            <person name="Reenan R."/>
            <person name="Reily A."/>
            <person name="Remington K.A."/>
            <person name="Rieger T.T."/>
            <person name="Ritchie M.G."/>
            <person name="Robin C."/>
            <person name="Rogers Y.H."/>
            <person name="Rohde C."/>
            <person name="Rozas J."/>
            <person name="Rubenfield M.J."/>
            <person name="Ruiz A."/>
            <person name="Russo S."/>
            <person name="Salzberg S.L."/>
            <person name="Sanchez-Gracia A."/>
            <person name="Saranga D.J."/>
            <person name="Sato H."/>
            <person name="Schaeffer S.W."/>
            <person name="Schatz M.C."/>
            <person name="Schlenke T."/>
            <person name="Schwartz R."/>
            <person name="Segarra C."/>
            <person name="Singh R.S."/>
            <person name="Sirot L."/>
            <person name="Sirota M."/>
            <person name="Sisneros N.B."/>
            <person name="Smith C.D."/>
            <person name="Smith T.F."/>
            <person name="Spieth J."/>
            <person name="Stage D.E."/>
            <person name="Stark A."/>
            <person name="Stephan W."/>
            <person name="Strausberg R.L."/>
            <person name="Strempel S."/>
            <person name="Sturgill D."/>
            <person name="Sutton G."/>
            <person name="Sutton G.G."/>
            <person name="Tao W."/>
            <person name="Teichmann S."/>
            <person name="Tobari Y.N."/>
            <person name="Tomimura Y."/>
            <person name="Tsolas J.M."/>
            <person name="Valente V.L."/>
            <person name="Venter E."/>
            <person name="Venter J.C."/>
            <person name="Vicario S."/>
            <person name="Vieira F.G."/>
            <person name="Vilella A.J."/>
            <person name="Villasante A."/>
            <person name="Walenz B."/>
            <person name="Wang J."/>
            <person name="Wasserman M."/>
            <person name="Watts T."/>
            <person name="Wilson D."/>
            <person name="Wilson R.K."/>
            <person name="Wing R.A."/>
            <person name="Wolfner M.F."/>
            <person name="Wong A."/>
            <person name="Wong G.K."/>
            <person name="Wu C.I."/>
            <person name="Wu G."/>
            <person name="Yamamoto D."/>
            <person name="Yang H.P."/>
            <person name="Yang S.P."/>
            <person name="Yorke J.A."/>
            <person name="Yoshida K."/>
            <person name="Zdobnov E."/>
            <person name="Zhang P."/>
            <person name="Zhang Y."/>
            <person name="Zimin A.V."/>
            <person name="Baldwin J."/>
            <person name="Abdouelleil A."/>
            <person name="Abdulkadir J."/>
            <person name="Abebe A."/>
            <person name="Abera B."/>
            <person name="Abreu J."/>
            <person name="Acer S.C."/>
            <person name="Aftuck L."/>
            <person name="Alexander A."/>
            <person name="An P."/>
            <person name="Anderson E."/>
            <person name="Anderson S."/>
            <person name="Arachi H."/>
            <person name="Azer M."/>
            <person name="Bachantsang P."/>
            <person name="Barry A."/>
            <person name="Bayul T."/>
            <person name="Berlin A."/>
            <person name="Bessette D."/>
            <person name="Bloom T."/>
            <person name="Blye J."/>
            <person name="Boguslavskiy L."/>
            <person name="Bonnet C."/>
            <person name="Boukhgalter B."/>
            <person name="Bourzgui I."/>
            <person name="Brown A."/>
            <person name="Cahill P."/>
            <person name="Channer S."/>
            <person name="Cheshatsang Y."/>
            <person name="Chuda L."/>
            <person name="Citroen M."/>
            <person name="Collymore A."/>
            <person name="Cooke P."/>
            <person name="Costello M."/>
            <person name="D'Aco K."/>
            <person name="Daza R."/>
            <person name="De Haan G."/>
            <person name="DeGray S."/>
            <person name="DeMaso C."/>
            <person name="Dhargay N."/>
            <person name="Dooley K."/>
            <person name="Dooley E."/>
            <person name="Doricent M."/>
            <person name="Dorje P."/>
            <person name="Dorjee K."/>
            <person name="Dupes A."/>
            <person name="Elong R."/>
            <person name="Falk J."/>
            <person name="Farina A."/>
            <person name="Faro S."/>
            <person name="Ferguson D."/>
            <person name="Fisher S."/>
            <person name="Foley C.D."/>
            <person name="Franke A."/>
            <person name="Friedrich D."/>
            <person name="Gadbois L."/>
            <person name="Gearin G."/>
            <person name="Gearin C.R."/>
            <person name="Giannoukos G."/>
            <person name="Goode T."/>
            <person name="Graham J."/>
            <person name="Grandbois E."/>
            <person name="Grewal S."/>
            <person name="Gyaltsen K."/>
            <person name="Hafez N."/>
            <person name="Hagos B."/>
            <person name="Hall J."/>
            <person name="Henson C."/>
            <person name="Hollinger A."/>
            <person name="Honan T."/>
            <person name="Huard M.D."/>
            <person name="Hughes L."/>
            <person name="Hurhula B."/>
            <person name="Husby M.E."/>
            <person name="Kamat A."/>
            <person name="Kanga B."/>
            <person name="Kashin S."/>
            <person name="Khazanovich D."/>
            <person name="Kisner P."/>
            <person name="Lance K."/>
            <person name="Lara M."/>
            <person name="Lee W."/>
            <person name="Lennon N."/>
            <person name="Letendre F."/>
            <person name="LeVine R."/>
            <person name="Lipovsky A."/>
            <person name="Liu X."/>
            <person name="Liu J."/>
            <person name="Liu S."/>
            <person name="Lokyitsang T."/>
            <person name="Lokyitsang Y."/>
            <person name="Lubonja R."/>
            <person name="Lui A."/>
            <person name="MacDonald P."/>
            <person name="Magnisalis V."/>
            <person name="Maru K."/>
            <person name="Matthews C."/>
            <person name="McCusker W."/>
            <person name="McDonough S."/>
            <person name="Mehta T."/>
            <person name="Meldrim J."/>
            <person name="Meneus L."/>
            <person name="Mihai O."/>
            <person name="Mihalev A."/>
            <person name="Mihova T."/>
            <person name="Mittelman R."/>
            <person name="Mlenga V."/>
            <person name="Montmayeur A."/>
            <person name="Mulrain L."/>
            <person name="Navidi A."/>
            <person name="Naylor J."/>
            <person name="Negash T."/>
            <person name="Nguyen T."/>
            <person name="Nguyen N."/>
            <person name="Nicol R."/>
            <person name="Norbu C."/>
            <person name="Norbu N."/>
            <person name="Novod N."/>
            <person name="O'Neill B."/>
            <person name="Osman S."/>
            <person name="Markiewicz E."/>
            <person name="Oyono O.L."/>
            <person name="Patti C."/>
            <person name="Phunkhang P."/>
            <person name="Pierre F."/>
            <person name="Priest M."/>
            <person name="Raghuraman S."/>
            <person name="Rege F."/>
            <person name="Reyes R."/>
            <person name="Rise C."/>
            <person name="Rogov P."/>
            <person name="Ross K."/>
            <person name="Ryan E."/>
            <person name="Settipalli S."/>
            <person name="Shea T."/>
            <person name="Sherpa N."/>
            <person name="Shi L."/>
            <person name="Shih D."/>
            <person name="Sparrow T."/>
            <person name="Spaulding J."/>
            <person name="Stalker J."/>
            <person name="Stange-Thomann N."/>
            <person name="Stavropoulos S."/>
            <person name="Stone C."/>
            <person name="Strader C."/>
            <person name="Tesfaye S."/>
            <person name="Thomson T."/>
            <person name="Thoulutsang Y."/>
            <person name="Thoulutsang D."/>
            <person name="Topham K."/>
            <person name="Topping I."/>
            <person name="Tsamla T."/>
            <person name="Vassiliev H."/>
            <person name="Vo A."/>
            <person name="Wangchuk T."/>
            <person name="Wangdi T."/>
            <person name="Weiand M."/>
            <person name="Wilkinson J."/>
            <person name="Wilson A."/>
            <person name="Yadav S."/>
            <person name="Young G."/>
            <person name="Yu Q."/>
            <person name="Zembek L."/>
            <person name="Zhong D."/>
            <person name="Zimmer A."/>
            <person name="Zwirko Z."/>
            <person name="Jaffe D.B."/>
            <person name="Alvarez P."/>
            <person name="Brockman W."/>
            <person name="Butler J."/>
            <person name="Chin C."/>
            <person name="Gnerre S."/>
            <person name="Grabherr M."/>
            <person name="Kleber M."/>
            <person name="Mauceli E."/>
            <person name="MacCallum I."/>
        </authorList>
    </citation>
    <scope>NUCLEOTIDE SEQUENCE [LARGE SCALE GENOMIC DNA]</scope>
    <source>
        <strain evidence="3">Tai18E2 / Tucson 14021-0261.01</strain>
    </source>
</reference>
<feature type="signal peptide" evidence="1">
    <location>
        <begin position="1"/>
        <end position="19"/>
    </location>
</feature>
<gene>
    <name evidence="2" type="primary">Dyak\Obp57a</name>
    <name evidence="2" type="synonym">Dyak\GE12116</name>
    <name evidence="2" type="synonym">dyak_GLEANR_12397</name>
    <name evidence="2" type="synonym">DyakObp57a</name>
    <name evidence="2" type="synonym">GE12116</name>
    <name evidence="2" type="synonym">Obp57a</name>
    <name evidence="2" type="ORF">Dyak_GE12116</name>
</gene>
<feature type="chain" id="PRO_5002821354" evidence="1">
    <location>
        <begin position="20"/>
        <end position="168"/>
    </location>
</feature>
<dbReference type="KEGG" id="dya:Dyak_GE12116"/>
<dbReference type="AlphaFoldDB" id="B4PAK7"/>